<dbReference type="Pfam" id="PF16003">
    <property type="entry name" value="DUF4776"/>
    <property type="match status" value="1"/>
</dbReference>
<name>A0A6J2T0X7_DROLE</name>
<evidence type="ECO:0000259" key="3">
    <source>
        <dbReference type="Pfam" id="PF16032"/>
    </source>
</evidence>
<dbReference type="PANTHER" id="PTHR39079:SF1">
    <property type="entry name" value="GH11706P-RELATED"/>
    <property type="match status" value="1"/>
</dbReference>
<dbReference type="Pfam" id="PF16032">
    <property type="entry name" value="DUF4788"/>
    <property type="match status" value="1"/>
</dbReference>
<feature type="domain" description="DUF4776" evidence="2">
    <location>
        <begin position="490"/>
        <end position="756"/>
    </location>
</feature>
<dbReference type="RefSeq" id="XP_030370556.1">
    <property type="nucleotide sequence ID" value="XM_030514696.1"/>
</dbReference>
<proteinExistence type="predicted"/>
<dbReference type="Proteomes" id="UP000504634">
    <property type="component" value="Unplaced"/>
</dbReference>
<evidence type="ECO:0000256" key="1">
    <source>
        <dbReference type="SAM" id="MobiDB-lite"/>
    </source>
</evidence>
<dbReference type="InterPro" id="IPR031992">
    <property type="entry name" value="DUF4788"/>
</dbReference>
<organism evidence="4 5">
    <name type="scientific">Drosophila lebanonensis</name>
    <name type="common">Fruit fly</name>
    <name type="synonym">Scaptodrosophila lebanonensis</name>
    <dbReference type="NCBI Taxonomy" id="7225"/>
    <lineage>
        <taxon>Eukaryota</taxon>
        <taxon>Metazoa</taxon>
        <taxon>Ecdysozoa</taxon>
        <taxon>Arthropoda</taxon>
        <taxon>Hexapoda</taxon>
        <taxon>Insecta</taxon>
        <taxon>Pterygota</taxon>
        <taxon>Neoptera</taxon>
        <taxon>Endopterygota</taxon>
        <taxon>Diptera</taxon>
        <taxon>Brachycera</taxon>
        <taxon>Muscomorpha</taxon>
        <taxon>Ephydroidea</taxon>
        <taxon>Drosophilidae</taxon>
        <taxon>Scaptodrosophila</taxon>
    </lineage>
</organism>
<dbReference type="GeneID" id="115621139"/>
<accession>A0A6J2T0X7</accession>
<feature type="region of interest" description="Disordered" evidence="1">
    <location>
        <begin position="823"/>
        <end position="844"/>
    </location>
</feature>
<sequence length="948" mass="105646">MPSSNFIIDIVVTSLNVPGVVIDEPQKLIVEARVVGKGIFITSSRINVTDFKAGGGVELVLESSALRENLENNGLIITVRYKGFTMGAGTIILPDEVIDTITDDMSDLIHADSCELIRGGKLVGTIDILFRMVIKCEETTQAVEHKGFHPSIARNISPQDILFVVGEPKVCPTPTDPCPDVLESEEGDDRLFLDLLRFRSVNQRVTTQTIEDTYKNRACCELKKLTLEYGDIIDKVAKQVGISPEQPCTYAQDLDKQLDSSPCQPCKQKLPEIPHEIKVPFKPYTPGPDALAEGFAYDNAYPIPIGDGHFLNPETPKPIRFCPVCLNSISWLPRYAACPKCGVKPTPIFDEKLEEKLNADEILKECLGERKAVVDDDYCEDPCTKALKDKDNSDISCRCTCKGLKFCAHCRIRKLCSDIFHSHEKKTEECPEVVPKSNEDFRIVSTKPPECRPYLTRVFSELSHLYDVKETMKKESQLALKCSQLLVKSKANMTAEKPEMEAKEPTAGIMERIYPGNKIGHKNCLNLPGIVPRHHGWAWASSKEARKHGWRPGAIRRPIDGIMKFFLANSSEENAFNQCKRLAEALKEEEREMPVLTVKKKNGEIFITLRPLGSSKLNMKPITFKIVKSDLAVALREIKRRLKSMGFPKCTCHKTLMLCECRHYMEKKQIEKVLRKLCENHGMPMCGDKLILTDTSESEVEFDVRVTPPAGTNKPLAALKPRTINHGTQTSKADLKVQPLYPMPWNPYYRTYDCAVGDRYTGTAFGAPGEKVFEDGAFGFFGGGPHGKTICPGGRPKLRSIWGAGTGGPMRLGSRGPTAMKGFPGGGKTGPYAEPKKEGAGKPIPVKMPERFLKAAKEAVKAQAEAKKKEEEKRKRGTDIMKYLESQGKVGPVKGPDGLTDEQRRRRKLTETAVPPLCDVKRRGKPYDPCTPICYDDCGMSYDPRYIC</sequence>
<feature type="domain" description="DUF4788" evidence="3">
    <location>
        <begin position="11"/>
        <end position="236"/>
    </location>
</feature>
<dbReference type="PANTHER" id="PTHR39079">
    <property type="entry name" value="FI08034P-RELATED"/>
    <property type="match status" value="1"/>
</dbReference>
<dbReference type="AlphaFoldDB" id="A0A6J2T0X7"/>
<reference evidence="5" key="1">
    <citation type="submission" date="2025-08" db="UniProtKB">
        <authorList>
            <consortium name="RefSeq"/>
        </authorList>
    </citation>
    <scope>IDENTIFICATION</scope>
    <source>
        <strain evidence="5">11010-0011.00</strain>
        <tissue evidence="5">Whole body</tissue>
    </source>
</reference>
<gene>
    <name evidence="5" type="primary">LOC115621139</name>
</gene>
<keyword evidence="4" id="KW-1185">Reference proteome</keyword>
<evidence type="ECO:0000313" key="5">
    <source>
        <dbReference type="RefSeq" id="XP_030370556.1"/>
    </source>
</evidence>
<dbReference type="InterPro" id="IPR031949">
    <property type="entry name" value="DUF4776"/>
</dbReference>
<evidence type="ECO:0000313" key="4">
    <source>
        <dbReference type="Proteomes" id="UP000504634"/>
    </source>
</evidence>
<dbReference type="OrthoDB" id="7883086at2759"/>
<feature type="region of interest" description="Disordered" evidence="1">
    <location>
        <begin position="888"/>
        <end position="910"/>
    </location>
</feature>
<evidence type="ECO:0000259" key="2">
    <source>
        <dbReference type="Pfam" id="PF16003"/>
    </source>
</evidence>
<protein>
    <submittedName>
        <fullName evidence="5">Uncharacterized protein LOC115621139</fullName>
    </submittedName>
</protein>